<feature type="active site" description="Proton donor" evidence="3">
    <location>
        <position position="86"/>
    </location>
</feature>
<dbReference type="CDD" id="cd05007">
    <property type="entry name" value="SIS_Etherase"/>
    <property type="match status" value="1"/>
</dbReference>
<dbReference type="NCBIfam" id="NF009222">
    <property type="entry name" value="PRK12570.1"/>
    <property type="match status" value="1"/>
</dbReference>
<comment type="miscellaneous">
    <text evidence="3">A lyase-type mechanism (elimination/hydration) is suggested for the cleavage of the lactyl ether bond of MurNAc 6-phosphate, with the formation of an alpha,beta-unsaturated aldehyde intermediate with (E)-stereochemistry, followed by the syn addition of water to give product.</text>
</comment>
<dbReference type="RefSeq" id="WP_307406494.1">
    <property type="nucleotide sequence ID" value="NZ_JAUSUR010000002.1"/>
</dbReference>
<comment type="subunit">
    <text evidence="3">Homodimer.</text>
</comment>
<dbReference type="PANTHER" id="PTHR10088">
    <property type="entry name" value="GLUCOKINASE REGULATORY PROTEIN"/>
    <property type="match status" value="1"/>
</dbReference>
<comment type="similarity">
    <text evidence="3">Belongs to the GCKR-like family. MurNAc-6-P etherase subfamily.</text>
</comment>
<dbReference type="PROSITE" id="PS01272">
    <property type="entry name" value="GCKR"/>
    <property type="match status" value="1"/>
</dbReference>
<keyword evidence="2 3" id="KW-0119">Carbohydrate metabolism</keyword>
<dbReference type="Gene3D" id="3.40.50.10490">
    <property type="entry name" value="Glucose-6-phosphate isomerase like protein, domain 1"/>
    <property type="match status" value="1"/>
</dbReference>
<dbReference type="InterPro" id="IPR005488">
    <property type="entry name" value="Etherase_MurQ"/>
</dbReference>
<dbReference type="NCBIfam" id="TIGR00274">
    <property type="entry name" value="N-acetylmuramic acid 6-phosphate etherase"/>
    <property type="match status" value="1"/>
</dbReference>
<evidence type="ECO:0000259" key="4">
    <source>
        <dbReference type="PROSITE" id="PS51464"/>
    </source>
</evidence>
<dbReference type="InterPro" id="IPR001347">
    <property type="entry name" value="SIS_dom"/>
</dbReference>
<dbReference type="PANTHER" id="PTHR10088:SF4">
    <property type="entry name" value="GLUCOKINASE REGULATORY PROTEIN"/>
    <property type="match status" value="1"/>
</dbReference>
<keyword evidence="1 3" id="KW-0456">Lyase</keyword>
<comment type="function">
    <text evidence="3">Specifically catalyzes the cleavage of the D-lactyl ether substituent of MurNAc 6-phosphate, producing GlcNAc 6-phosphate and D-lactate.</text>
</comment>
<evidence type="ECO:0000256" key="3">
    <source>
        <dbReference type="HAMAP-Rule" id="MF_00068"/>
    </source>
</evidence>
<dbReference type="Pfam" id="PF22645">
    <property type="entry name" value="GKRP_SIS_N"/>
    <property type="match status" value="1"/>
</dbReference>
<dbReference type="InterPro" id="IPR005486">
    <property type="entry name" value="Glucokinase_regulatory_CS"/>
</dbReference>
<evidence type="ECO:0000313" key="5">
    <source>
        <dbReference type="EMBL" id="MDQ0360524.1"/>
    </source>
</evidence>
<keyword evidence="6" id="KW-1185">Reference proteome</keyword>
<dbReference type="PROSITE" id="PS51464">
    <property type="entry name" value="SIS"/>
    <property type="match status" value="1"/>
</dbReference>
<dbReference type="EMBL" id="JAUSUR010000002">
    <property type="protein sequence ID" value="MDQ0360524.1"/>
    <property type="molecule type" value="Genomic_DNA"/>
</dbReference>
<evidence type="ECO:0000313" key="6">
    <source>
        <dbReference type="Proteomes" id="UP001230220"/>
    </source>
</evidence>
<protein>
    <recommendedName>
        <fullName evidence="3">N-acetylmuramic acid 6-phosphate etherase</fullName>
        <shortName evidence="3">MurNAc-6-P etherase</shortName>
        <ecNumber evidence="3">4.2.1.126</ecNumber>
    </recommendedName>
    <alternativeName>
        <fullName evidence="3">N-acetylmuramic acid 6-phosphate hydrolase</fullName>
    </alternativeName>
    <alternativeName>
        <fullName evidence="3">N-acetylmuramic acid 6-phosphate lyase</fullName>
    </alternativeName>
</protein>
<evidence type="ECO:0000256" key="2">
    <source>
        <dbReference type="ARBA" id="ARBA00023277"/>
    </source>
</evidence>
<evidence type="ECO:0000256" key="1">
    <source>
        <dbReference type="ARBA" id="ARBA00023239"/>
    </source>
</evidence>
<dbReference type="InterPro" id="IPR040190">
    <property type="entry name" value="MURQ/GCKR"/>
</dbReference>
<feature type="domain" description="SIS" evidence="4">
    <location>
        <begin position="58"/>
        <end position="220"/>
    </location>
</feature>
<feature type="active site" evidence="3">
    <location>
        <position position="116"/>
    </location>
</feature>
<dbReference type="EC" id="4.2.1.126" evidence="3"/>
<name>A0ABU0E0W1_9FIRM</name>
<comment type="caution">
    <text evidence="5">The sequence shown here is derived from an EMBL/GenBank/DDBJ whole genome shotgun (WGS) entry which is preliminary data.</text>
</comment>
<accession>A0ABU0E0W1</accession>
<dbReference type="HAMAP" id="MF_00068">
    <property type="entry name" value="MurQ"/>
    <property type="match status" value="1"/>
</dbReference>
<reference evidence="5 6" key="1">
    <citation type="submission" date="2023-07" db="EMBL/GenBank/DDBJ databases">
        <title>Genomic Encyclopedia of Type Strains, Phase IV (KMG-IV): sequencing the most valuable type-strain genomes for metagenomic binning, comparative biology and taxonomic classification.</title>
        <authorList>
            <person name="Goeker M."/>
        </authorList>
    </citation>
    <scope>NUCLEOTIDE SEQUENCE [LARGE SCALE GENOMIC DNA]</scope>
    <source>
        <strain evidence="5 6">DSM 16784</strain>
    </source>
</reference>
<gene>
    <name evidence="3" type="primary">murQ</name>
    <name evidence="5" type="ORF">J2S15_001269</name>
</gene>
<comment type="catalytic activity">
    <reaction evidence="3">
        <text>N-acetyl-D-muramate 6-phosphate + H2O = N-acetyl-D-glucosamine 6-phosphate + (R)-lactate</text>
        <dbReference type="Rhea" id="RHEA:26410"/>
        <dbReference type="ChEBI" id="CHEBI:15377"/>
        <dbReference type="ChEBI" id="CHEBI:16004"/>
        <dbReference type="ChEBI" id="CHEBI:57513"/>
        <dbReference type="ChEBI" id="CHEBI:58722"/>
        <dbReference type="EC" id="4.2.1.126"/>
    </reaction>
</comment>
<dbReference type="SUPFAM" id="SSF53697">
    <property type="entry name" value="SIS domain"/>
    <property type="match status" value="1"/>
</dbReference>
<organism evidence="5 6">
    <name type="scientific">Breznakia pachnodae</name>
    <dbReference type="NCBI Taxonomy" id="265178"/>
    <lineage>
        <taxon>Bacteria</taxon>
        <taxon>Bacillati</taxon>
        <taxon>Bacillota</taxon>
        <taxon>Erysipelotrichia</taxon>
        <taxon>Erysipelotrichales</taxon>
        <taxon>Erysipelotrichaceae</taxon>
        <taxon>Breznakia</taxon>
    </lineage>
</organism>
<proteinExistence type="inferred from homology"/>
<sequence length="275" mass="29775">MLKEELQRLSTEKRNQKTMQLDTLSINEILKIMNEEDQHVLSTVKDAIPDIEKAIELVVRQLNEGGRLIYIGAGTSGRIGIMDAVECIPTFSTTDEVIALMAGGTQAFVKAVEGAEDSLELAKEDLKSVQLTKNDVVMGIAASGRTPYVIGGLNYAKSIQVSTIALSCNKNAEISDLAEVSIEVDAGPEILSGSTRLKSGTAQKIILNMISTVSMIRIGKVYGNLMVDMKPSNDKLKEAGDIKVAIVMILTSCTKIEAENKLNKNQGFVRNSLED</sequence>
<dbReference type="InterPro" id="IPR046348">
    <property type="entry name" value="SIS_dom_sf"/>
</dbReference>
<dbReference type="NCBIfam" id="NF003915">
    <property type="entry name" value="PRK05441.1"/>
    <property type="match status" value="1"/>
</dbReference>
<dbReference type="GO" id="GO:0016829">
    <property type="term" value="F:lyase activity"/>
    <property type="evidence" value="ECO:0007669"/>
    <property type="project" value="UniProtKB-KW"/>
</dbReference>
<dbReference type="Proteomes" id="UP001230220">
    <property type="component" value="Unassembled WGS sequence"/>
</dbReference>
<comment type="pathway">
    <text evidence="3">Amino-sugar metabolism; N-acetylmuramate degradation.</text>
</comment>